<dbReference type="Proteomes" id="UP000673375">
    <property type="component" value="Unassembled WGS sequence"/>
</dbReference>
<dbReference type="RefSeq" id="WP_209556804.1">
    <property type="nucleotide sequence ID" value="NZ_JAEDXU010000003.1"/>
</dbReference>
<organism evidence="2 3">
    <name type="scientific">Enterococcus larvae</name>
    <dbReference type="NCBI Taxonomy" id="2794352"/>
    <lineage>
        <taxon>Bacteria</taxon>
        <taxon>Bacillati</taxon>
        <taxon>Bacillota</taxon>
        <taxon>Bacilli</taxon>
        <taxon>Lactobacillales</taxon>
        <taxon>Enterococcaceae</taxon>
        <taxon>Enterococcus</taxon>
    </lineage>
</organism>
<gene>
    <name evidence="2" type="ORF">I6N96_06740</name>
</gene>
<protein>
    <submittedName>
        <fullName evidence="2">Uncharacterized protein</fullName>
    </submittedName>
</protein>
<evidence type="ECO:0000313" key="3">
    <source>
        <dbReference type="Proteomes" id="UP000673375"/>
    </source>
</evidence>
<feature type="region of interest" description="Disordered" evidence="1">
    <location>
        <begin position="177"/>
        <end position="207"/>
    </location>
</feature>
<dbReference type="EMBL" id="JAEDXU010000003">
    <property type="protein sequence ID" value="MBP1045973.1"/>
    <property type="molecule type" value="Genomic_DNA"/>
</dbReference>
<name>A0ABS4CHP7_9ENTE</name>
<accession>A0ABS4CHP7</accession>
<reference evidence="2 3" key="1">
    <citation type="submission" date="2020-12" db="EMBL/GenBank/DDBJ databases">
        <title>Vagococcus allomyrinae sp. nov. and Enterococcus lavae sp. nov., isolated from the larvae of Allomyrina dichotoma.</title>
        <authorList>
            <person name="Lee S.D."/>
        </authorList>
    </citation>
    <scope>NUCLEOTIDE SEQUENCE [LARGE SCALE GENOMIC DNA]</scope>
    <source>
        <strain evidence="2 3">BWM-S5</strain>
    </source>
</reference>
<keyword evidence="3" id="KW-1185">Reference proteome</keyword>
<evidence type="ECO:0000313" key="2">
    <source>
        <dbReference type="EMBL" id="MBP1045973.1"/>
    </source>
</evidence>
<evidence type="ECO:0000256" key="1">
    <source>
        <dbReference type="SAM" id="MobiDB-lite"/>
    </source>
</evidence>
<comment type="caution">
    <text evidence="2">The sequence shown here is derived from an EMBL/GenBank/DDBJ whole genome shotgun (WGS) entry which is preliminary data.</text>
</comment>
<proteinExistence type="predicted"/>
<sequence>MKKILGVLLTVVTVGVIGISLGSTTADSRASERRNETHVPSAGYRSGIQVTEVCKKATSLTNTLKKNRAEKRTFENQQKTIETTPVVQEQPIQEQLTQEAPVVETVVEEASGTQVNQTVGACDGRFHATGVCDNTCVNNSGSTNTGHHMGSGMGICDGTGHYNGVCDGRCVNNSSQGTGQTTGQGTGNHGYSSTHGTGHGNGHRGRQ</sequence>